<evidence type="ECO:0000313" key="2">
    <source>
        <dbReference type="EMBL" id="TWU00416.1"/>
    </source>
</evidence>
<reference evidence="2 3" key="1">
    <citation type="submission" date="2019-02" db="EMBL/GenBank/DDBJ databases">
        <title>Deep-cultivation of Planctomycetes and their phenomic and genomic characterization uncovers novel biology.</title>
        <authorList>
            <person name="Wiegand S."/>
            <person name="Jogler M."/>
            <person name="Boedeker C."/>
            <person name="Pinto D."/>
            <person name="Vollmers J."/>
            <person name="Rivas-Marin E."/>
            <person name="Kohn T."/>
            <person name="Peeters S.H."/>
            <person name="Heuer A."/>
            <person name="Rast P."/>
            <person name="Oberbeckmann S."/>
            <person name="Bunk B."/>
            <person name="Jeske O."/>
            <person name="Meyerdierks A."/>
            <person name="Storesund J.E."/>
            <person name="Kallscheuer N."/>
            <person name="Luecker S."/>
            <person name="Lage O.M."/>
            <person name="Pohl T."/>
            <person name="Merkel B.J."/>
            <person name="Hornburger P."/>
            <person name="Mueller R.-W."/>
            <person name="Bruemmer F."/>
            <person name="Labrenz M."/>
            <person name="Spormann A.M."/>
            <person name="Op Den Camp H."/>
            <person name="Overmann J."/>
            <person name="Amann R."/>
            <person name="Jetten M.S.M."/>
            <person name="Mascher T."/>
            <person name="Medema M.H."/>
            <person name="Devos D.P."/>
            <person name="Kaster A.-K."/>
            <person name="Ovreas L."/>
            <person name="Rohde M."/>
            <person name="Galperin M.Y."/>
            <person name="Jogler C."/>
        </authorList>
    </citation>
    <scope>NUCLEOTIDE SEQUENCE [LARGE SCALE GENOMIC DNA]</scope>
    <source>
        <strain evidence="2 3">Pla108</strain>
    </source>
</reference>
<dbReference type="Pfam" id="PF10099">
    <property type="entry name" value="RskA_C"/>
    <property type="match status" value="1"/>
</dbReference>
<sequence length="263" mass="28163">MNATPASGGPSPHDAQRLDELLADRALWGLDAAETAELERLLAGSADADEGYDLVATTLAAAGASESLPPLLRERLLDDAAEFDFAAARGGSAVTPVTPRRAEWPVYTMLAIAAGLLLSFWMGRPAPSPLDNRQALVASADDLVEVAWAPQDDPSLEELPEEAAYGDVVWSDAAQQGYMRFRGLKANDPAVEQYQLWVFDAERDERYPVDGGVFNIPAGEGEHVVPIRTTLPVTKATLFAITVEKPGGVVVSDRSRLPLLASR</sequence>
<proteinExistence type="predicted"/>
<dbReference type="GO" id="GO:0016989">
    <property type="term" value="F:sigma factor antagonist activity"/>
    <property type="evidence" value="ECO:0007669"/>
    <property type="project" value="TreeGrafter"/>
</dbReference>
<name>A0A5C6AMR1_9BACT</name>
<dbReference type="RefSeq" id="WP_146444091.1">
    <property type="nucleotide sequence ID" value="NZ_SJPR01000001.1"/>
</dbReference>
<gene>
    <name evidence="2" type="ORF">Pla108_13670</name>
</gene>
<dbReference type="InterPro" id="IPR051474">
    <property type="entry name" value="Anti-sigma-K/W_factor"/>
</dbReference>
<protein>
    <submittedName>
        <fullName evidence="2">Anti-sigma-K factor rskA</fullName>
    </submittedName>
</protein>
<organism evidence="2 3">
    <name type="scientific">Botrimarina colliarenosi</name>
    <dbReference type="NCBI Taxonomy" id="2528001"/>
    <lineage>
        <taxon>Bacteria</taxon>
        <taxon>Pseudomonadati</taxon>
        <taxon>Planctomycetota</taxon>
        <taxon>Planctomycetia</taxon>
        <taxon>Pirellulales</taxon>
        <taxon>Lacipirellulaceae</taxon>
        <taxon>Botrimarina</taxon>
    </lineage>
</organism>
<dbReference type="GO" id="GO:0005886">
    <property type="term" value="C:plasma membrane"/>
    <property type="evidence" value="ECO:0007669"/>
    <property type="project" value="InterPro"/>
</dbReference>
<keyword evidence="3" id="KW-1185">Reference proteome</keyword>
<evidence type="ECO:0000259" key="1">
    <source>
        <dbReference type="Pfam" id="PF10099"/>
    </source>
</evidence>
<dbReference type="InterPro" id="IPR018764">
    <property type="entry name" value="RskA_C"/>
</dbReference>
<dbReference type="EMBL" id="SJPR01000001">
    <property type="protein sequence ID" value="TWU00416.1"/>
    <property type="molecule type" value="Genomic_DNA"/>
</dbReference>
<dbReference type="OrthoDB" id="5624446at2"/>
<comment type="caution">
    <text evidence="2">The sequence shown here is derived from an EMBL/GenBank/DDBJ whole genome shotgun (WGS) entry which is preliminary data.</text>
</comment>
<accession>A0A5C6AMR1</accession>
<dbReference type="Proteomes" id="UP000317421">
    <property type="component" value="Unassembled WGS sequence"/>
</dbReference>
<dbReference type="PANTHER" id="PTHR37461">
    <property type="entry name" value="ANTI-SIGMA-K FACTOR RSKA"/>
    <property type="match status" value="1"/>
</dbReference>
<dbReference type="PANTHER" id="PTHR37461:SF1">
    <property type="entry name" value="ANTI-SIGMA-K FACTOR RSKA"/>
    <property type="match status" value="1"/>
</dbReference>
<dbReference type="AlphaFoldDB" id="A0A5C6AMR1"/>
<dbReference type="GO" id="GO:0006417">
    <property type="term" value="P:regulation of translation"/>
    <property type="evidence" value="ECO:0007669"/>
    <property type="project" value="TreeGrafter"/>
</dbReference>
<feature type="domain" description="Anti-sigma K factor RskA C-terminal" evidence="1">
    <location>
        <begin position="111"/>
        <end position="249"/>
    </location>
</feature>
<evidence type="ECO:0000313" key="3">
    <source>
        <dbReference type="Proteomes" id="UP000317421"/>
    </source>
</evidence>